<feature type="transmembrane region" description="Helical" evidence="2">
    <location>
        <begin position="169"/>
        <end position="189"/>
    </location>
</feature>
<dbReference type="EMBL" id="FMYH01000006">
    <property type="protein sequence ID" value="SDD22532.1"/>
    <property type="molecule type" value="Genomic_DNA"/>
</dbReference>
<gene>
    <name evidence="3" type="ORF">SAMN05216410_2988</name>
</gene>
<accession>A0A1G6T065</accession>
<feature type="transmembrane region" description="Helical" evidence="2">
    <location>
        <begin position="195"/>
        <end position="213"/>
    </location>
</feature>
<dbReference type="Proteomes" id="UP000199039">
    <property type="component" value="Unassembled WGS sequence"/>
</dbReference>
<organism evidence="3 4">
    <name type="scientific">Sanguibacter gelidistatuariae</name>
    <dbReference type="NCBI Taxonomy" id="1814289"/>
    <lineage>
        <taxon>Bacteria</taxon>
        <taxon>Bacillati</taxon>
        <taxon>Actinomycetota</taxon>
        <taxon>Actinomycetes</taxon>
        <taxon>Micrococcales</taxon>
        <taxon>Sanguibacteraceae</taxon>
        <taxon>Sanguibacter</taxon>
    </lineage>
</organism>
<keyword evidence="4" id="KW-1185">Reference proteome</keyword>
<feature type="region of interest" description="Disordered" evidence="1">
    <location>
        <begin position="343"/>
        <end position="394"/>
    </location>
</feature>
<feature type="compositionally biased region" description="Pro residues" evidence="1">
    <location>
        <begin position="374"/>
        <end position="386"/>
    </location>
</feature>
<dbReference type="STRING" id="1814289.SAMN05216410_2988"/>
<keyword evidence="2" id="KW-0472">Membrane</keyword>
<feature type="transmembrane region" description="Helical" evidence="2">
    <location>
        <begin position="75"/>
        <end position="95"/>
    </location>
</feature>
<feature type="transmembrane region" description="Helical" evidence="2">
    <location>
        <begin position="225"/>
        <end position="247"/>
    </location>
</feature>
<proteinExistence type="predicted"/>
<dbReference type="AlphaFoldDB" id="A0A1G6T065"/>
<sequence length="394" mass="39500">MRLPTFDPCIGPINLLCDAAGNLVGSATTAASDSILGGLGQAFIGAAAQIGELTLAALDSTTAIDLSVSWLRANIAVIATVTLPIVVGLFTVQVISSVLRREPGGLVRALTGVAKAFVGSAIALAATQLALTAVDEICNYIAASAGTSIGESAATFFTLTAIATANNPAMSLVLGSILLLGFFLLWGVLLFRKAALILIAVFAPIAFAGSAWDQTKVWTRRWLEIVAALVFCKVVIVVVFVVGASAFSGTGPQVPDGALIEAQSPGLAQGISNVLVGILLLSISIFTPWLTWRFVHWSGIEAAAVMQSSMAANPVSSMARKGGRVVMSAGQQVLLTKGMGGSAGKGGASASSAASGASAGAGESGKATAASPPISSPKPAASPAPKSPGQGTGR</sequence>
<reference evidence="3 4" key="1">
    <citation type="submission" date="2016-09" db="EMBL/GenBank/DDBJ databases">
        <authorList>
            <person name="Capua I."/>
            <person name="De Benedictis P."/>
            <person name="Joannis T."/>
            <person name="Lombin L.H."/>
            <person name="Cattoli G."/>
        </authorList>
    </citation>
    <scope>NUCLEOTIDE SEQUENCE [LARGE SCALE GENOMIC DNA]</scope>
    <source>
        <strain evidence="3 4">ISLP-3</strain>
    </source>
</reference>
<evidence type="ECO:0008006" key="5">
    <source>
        <dbReference type="Google" id="ProtNLM"/>
    </source>
</evidence>
<evidence type="ECO:0000313" key="4">
    <source>
        <dbReference type="Proteomes" id="UP000199039"/>
    </source>
</evidence>
<protein>
    <recommendedName>
        <fullName evidence="5">TrbL/VirB6 plasmid conjugal transfer protein</fullName>
    </recommendedName>
</protein>
<dbReference type="OrthoDB" id="5181663at2"/>
<name>A0A1G6T065_9MICO</name>
<feature type="transmembrane region" description="Helical" evidence="2">
    <location>
        <begin position="267"/>
        <end position="290"/>
    </location>
</feature>
<evidence type="ECO:0000313" key="3">
    <source>
        <dbReference type="EMBL" id="SDD22532.1"/>
    </source>
</evidence>
<keyword evidence="2" id="KW-1133">Transmembrane helix</keyword>
<keyword evidence="2" id="KW-0812">Transmembrane</keyword>
<dbReference type="RefSeq" id="WP_093184497.1">
    <property type="nucleotide sequence ID" value="NZ_FMYH01000006.1"/>
</dbReference>
<evidence type="ECO:0000256" key="1">
    <source>
        <dbReference type="SAM" id="MobiDB-lite"/>
    </source>
</evidence>
<feature type="compositionally biased region" description="Low complexity" evidence="1">
    <location>
        <begin position="348"/>
        <end position="373"/>
    </location>
</feature>
<evidence type="ECO:0000256" key="2">
    <source>
        <dbReference type="SAM" id="Phobius"/>
    </source>
</evidence>
<feature type="transmembrane region" description="Helical" evidence="2">
    <location>
        <begin position="140"/>
        <end position="162"/>
    </location>
</feature>